<reference evidence="1 2" key="2">
    <citation type="journal article" date="2022" name="Mol. Ecol. Resour.">
        <title>The genomes of chicory, endive, great burdock and yacon provide insights into Asteraceae paleo-polyploidization history and plant inulin production.</title>
        <authorList>
            <person name="Fan W."/>
            <person name="Wang S."/>
            <person name="Wang H."/>
            <person name="Wang A."/>
            <person name="Jiang F."/>
            <person name="Liu H."/>
            <person name="Zhao H."/>
            <person name="Xu D."/>
            <person name="Zhang Y."/>
        </authorList>
    </citation>
    <scope>NUCLEOTIDE SEQUENCE [LARGE SCALE GENOMIC DNA]</scope>
    <source>
        <strain evidence="2">cv. Punajuju</strain>
        <tissue evidence="1">Leaves</tissue>
    </source>
</reference>
<proteinExistence type="predicted"/>
<evidence type="ECO:0000313" key="1">
    <source>
        <dbReference type="EMBL" id="KAI3778801.1"/>
    </source>
</evidence>
<comment type="caution">
    <text evidence="1">The sequence shown here is derived from an EMBL/GenBank/DDBJ whole genome shotgun (WGS) entry which is preliminary data.</text>
</comment>
<evidence type="ECO:0000313" key="2">
    <source>
        <dbReference type="Proteomes" id="UP001055811"/>
    </source>
</evidence>
<protein>
    <submittedName>
        <fullName evidence="1">Uncharacterized protein</fullName>
    </submittedName>
</protein>
<dbReference type="EMBL" id="CM042010">
    <property type="protein sequence ID" value="KAI3778801.1"/>
    <property type="molecule type" value="Genomic_DNA"/>
</dbReference>
<sequence length="205" mass="22541">MSEVTEVKPLISQSSSSNLPDFKKSVKLKYETIVAVPQKLPPRLGSRKGLHRDNSSGSPTGKRLRRLEVGIVGVYGARQSRSCTSWPLPSIHLIVISVAALSPPGTVDEPGTGSEGQSSGVRGTRDKTRIYRLVRVSGHFCPQDPENKTRSSFRTPDGGNRQSLNPSRQKPFMYLQVQSYYVPSIIIVYVNGEKKFPFLPLSSSV</sequence>
<name>A0ACB9G6T2_CICIN</name>
<organism evidence="1 2">
    <name type="scientific">Cichorium intybus</name>
    <name type="common">Chicory</name>
    <dbReference type="NCBI Taxonomy" id="13427"/>
    <lineage>
        <taxon>Eukaryota</taxon>
        <taxon>Viridiplantae</taxon>
        <taxon>Streptophyta</taxon>
        <taxon>Embryophyta</taxon>
        <taxon>Tracheophyta</taxon>
        <taxon>Spermatophyta</taxon>
        <taxon>Magnoliopsida</taxon>
        <taxon>eudicotyledons</taxon>
        <taxon>Gunneridae</taxon>
        <taxon>Pentapetalae</taxon>
        <taxon>asterids</taxon>
        <taxon>campanulids</taxon>
        <taxon>Asterales</taxon>
        <taxon>Asteraceae</taxon>
        <taxon>Cichorioideae</taxon>
        <taxon>Cichorieae</taxon>
        <taxon>Cichoriinae</taxon>
        <taxon>Cichorium</taxon>
    </lineage>
</organism>
<reference evidence="2" key="1">
    <citation type="journal article" date="2022" name="Mol. Ecol. Resour.">
        <title>The genomes of chicory, endive, great burdock and yacon provide insights into Asteraceae palaeo-polyploidization history and plant inulin production.</title>
        <authorList>
            <person name="Fan W."/>
            <person name="Wang S."/>
            <person name="Wang H."/>
            <person name="Wang A."/>
            <person name="Jiang F."/>
            <person name="Liu H."/>
            <person name="Zhao H."/>
            <person name="Xu D."/>
            <person name="Zhang Y."/>
        </authorList>
    </citation>
    <scope>NUCLEOTIDE SEQUENCE [LARGE SCALE GENOMIC DNA]</scope>
    <source>
        <strain evidence="2">cv. Punajuju</strain>
    </source>
</reference>
<accession>A0ACB9G6T2</accession>
<dbReference type="Proteomes" id="UP001055811">
    <property type="component" value="Linkage Group LG02"/>
</dbReference>
<gene>
    <name evidence="1" type="ORF">L2E82_08186</name>
</gene>
<keyword evidence="2" id="KW-1185">Reference proteome</keyword>